<dbReference type="RefSeq" id="WP_148378521.1">
    <property type="nucleotide sequence ID" value="NZ_VSIY01000013.1"/>
</dbReference>
<evidence type="ECO:0000313" key="4">
    <source>
        <dbReference type="Proteomes" id="UP000322080"/>
    </source>
</evidence>
<reference evidence="3 4" key="1">
    <citation type="submission" date="2019-08" db="EMBL/GenBank/DDBJ databases">
        <title>Identification of a novel species of the genus Boseongicola.</title>
        <authorList>
            <person name="Zhang X.-Q."/>
        </authorList>
    </citation>
    <scope>NUCLEOTIDE SEQUENCE [LARGE SCALE GENOMIC DNA]</scope>
    <source>
        <strain evidence="3 4">HY14</strain>
    </source>
</reference>
<organism evidence="3 4">
    <name type="scientific">Maritimibacter fusiformis</name>
    <dbReference type="NCBI Taxonomy" id="2603819"/>
    <lineage>
        <taxon>Bacteria</taxon>
        <taxon>Pseudomonadati</taxon>
        <taxon>Pseudomonadota</taxon>
        <taxon>Alphaproteobacteria</taxon>
        <taxon>Rhodobacterales</taxon>
        <taxon>Roseobacteraceae</taxon>
        <taxon>Maritimibacter</taxon>
    </lineage>
</organism>
<feature type="signal peptide" evidence="2">
    <location>
        <begin position="1"/>
        <end position="20"/>
    </location>
</feature>
<keyword evidence="2" id="KW-0732">Signal</keyword>
<dbReference type="EMBL" id="VSIY01000013">
    <property type="protein sequence ID" value="TYB80495.1"/>
    <property type="molecule type" value="Genomic_DNA"/>
</dbReference>
<feature type="compositionally biased region" description="Gly residues" evidence="1">
    <location>
        <begin position="493"/>
        <end position="502"/>
    </location>
</feature>
<feature type="region of interest" description="Disordered" evidence="1">
    <location>
        <begin position="459"/>
        <end position="502"/>
    </location>
</feature>
<evidence type="ECO:0000313" key="3">
    <source>
        <dbReference type="EMBL" id="TYB80495.1"/>
    </source>
</evidence>
<accession>A0A5D0RI79</accession>
<comment type="caution">
    <text evidence="3">The sequence shown here is derived from an EMBL/GenBank/DDBJ whole genome shotgun (WGS) entry which is preliminary data.</text>
</comment>
<sequence length="502" mass="51625">MIALRLFLFALLVAALPARAQVWELLPEDDSRAGPVATICPDAEIGDAFCFTLGCADGGPVHYEVAYDTGAPLDPLLVGIDVDGQPVGTLAITPAPDEDIYRYRAEYDARLHRELIARLRGGNRAALIIGADGGIIRRDISLRGSSRAIAAVIDACPEPPRPMPPRTAPAAQVLAQIEDDCAALGGTVEVEPGFERAEDLDGDGRTDMVVDFAAAVCSEMASLHCGSGGCTVGFYLNRETEFQPLFVDVIRGYDSAPGGLLTLDLHGSFCGVFGYEACLQRFDISGGDMVLLDELTGEAAIAVLEGAPLPSLEPPEVLETADQPGLPGGEAWPDRPATGPGTEVVLAGLSGAVLAPLPPLPEMSPGIVPLPTISAPRSDAVPVIALPEADLAPPRPDTAPGGVAFDGVDAPALAPPVAMIVAVLAERSPARASAPPMPDMREPPIYPETGESLDPMLLGGGGVVLTSPDADATGADRLGLDPPVGTDPARLGAAGGKPGARP</sequence>
<name>A0A5D0RI79_9RHOB</name>
<dbReference type="AlphaFoldDB" id="A0A5D0RI79"/>
<evidence type="ECO:0000256" key="2">
    <source>
        <dbReference type="SAM" id="SignalP"/>
    </source>
</evidence>
<evidence type="ECO:0000256" key="1">
    <source>
        <dbReference type="SAM" id="MobiDB-lite"/>
    </source>
</evidence>
<dbReference type="Proteomes" id="UP000322080">
    <property type="component" value="Unassembled WGS sequence"/>
</dbReference>
<keyword evidence="4" id="KW-1185">Reference proteome</keyword>
<feature type="chain" id="PRO_5023151628" evidence="2">
    <location>
        <begin position="21"/>
        <end position="502"/>
    </location>
</feature>
<protein>
    <submittedName>
        <fullName evidence="3">Uncharacterized protein</fullName>
    </submittedName>
</protein>
<feature type="region of interest" description="Disordered" evidence="1">
    <location>
        <begin position="312"/>
        <end position="341"/>
    </location>
</feature>
<proteinExistence type="predicted"/>
<gene>
    <name evidence="3" type="ORF">FVF75_12685</name>
</gene>